<dbReference type="VEuPathDB" id="FungiDB:GGTG_00554"/>
<feature type="non-terminal residue" evidence="1">
    <location>
        <position position="126"/>
    </location>
</feature>
<reference evidence="1" key="1">
    <citation type="submission" date="2010-07" db="EMBL/GenBank/DDBJ databases">
        <authorList>
            <consortium name="The Broad Institute Genome Sequencing Platform"/>
            <consortium name="Broad Institute Genome Sequencing Center for Infectious Disease"/>
            <person name="Ma L.-J."/>
            <person name="Dead R."/>
            <person name="Young S."/>
            <person name="Zeng Q."/>
            <person name="Koehrsen M."/>
            <person name="Alvarado L."/>
            <person name="Berlin A."/>
            <person name="Chapman S.B."/>
            <person name="Chen Z."/>
            <person name="Freedman E."/>
            <person name="Gellesch M."/>
            <person name="Goldberg J."/>
            <person name="Griggs A."/>
            <person name="Gujja S."/>
            <person name="Heilman E.R."/>
            <person name="Heiman D."/>
            <person name="Hepburn T."/>
            <person name="Howarth C."/>
            <person name="Jen D."/>
            <person name="Larson L."/>
            <person name="Mehta T."/>
            <person name="Neiman D."/>
            <person name="Pearson M."/>
            <person name="Roberts A."/>
            <person name="Saif S."/>
            <person name="Shea T."/>
            <person name="Shenoy N."/>
            <person name="Sisk P."/>
            <person name="Stolte C."/>
            <person name="Sykes S."/>
            <person name="Walk T."/>
            <person name="White J."/>
            <person name="Yandava C."/>
            <person name="Haas B."/>
            <person name="Nusbaum C."/>
            <person name="Birren B."/>
        </authorList>
    </citation>
    <scope>NUCLEOTIDE SEQUENCE</scope>
    <source>
        <strain evidence="1">R3-111a-1</strain>
    </source>
</reference>
<dbReference type="AlphaFoldDB" id="J8UT16"/>
<protein>
    <recommendedName>
        <fullName evidence="2">Heterokaryon incompatibility domain-containing protein</fullName>
    </recommendedName>
</protein>
<proteinExistence type="predicted"/>
<name>J8UT16_GAET3</name>
<dbReference type="EMBL" id="GL385395">
    <property type="protein sequence ID" value="EJT80559.1"/>
    <property type="molecule type" value="Genomic_DNA"/>
</dbReference>
<gene>
    <name evidence="1" type="ORF">GGTG_00554</name>
</gene>
<reference evidence="1" key="2">
    <citation type="submission" date="2010-09" db="EMBL/GenBank/DDBJ databases">
        <title>Annotation of Gaeumannomyces graminis var. tritici R3-111a-1.</title>
        <authorList>
            <consortium name="The Broad Institute Genome Sequencing Platform"/>
            <person name="Ma L.-J."/>
            <person name="Dead R."/>
            <person name="Young S.K."/>
            <person name="Zeng Q."/>
            <person name="Gargeya S."/>
            <person name="Fitzgerald M."/>
            <person name="Haas B."/>
            <person name="Abouelleil A."/>
            <person name="Alvarado L."/>
            <person name="Arachchi H.M."/>
            <person name="Berlin A."/>
            <person name="Brown A."/>
            <person name="Chapman S.B."/>
            <person name="Chen Z."/>
            <person name="Dunbar C."/>
            <person name="Freedman E."/>
            <person name="Gearin G."/>
            <person name="Gellesch M."/>
            <person name="Goldberg J."/>
            <person name="Griggs A."/>
            <person name="Gujja S."/>
            <person name="Heiman D."/>
            <person name="Howarth C."/>
            <person name="Larson L."/>
            <person name="Lui A."/>
            <person name="MacDonald P.J.P."/>
            <person name="Mehta T."/>
            <person name="Montmayeur A."/>
            <person name="Murphy C."/>
            <person name="Neiman D."/>
            <person name="Pearson M."/>
            <person name="Priest M."/>
            <person name="Roberts A."/>
            <person name="Saif S."/>
            <person name="Shea T."/>
            <person name="Shenoy N."/>
            <person name="Sisk P."/>
            <person name="Stolte C."/>
            <person name="Sykes S."/>
            <person name="Yandava C."/>
            <person name="Wortman J."/>
            <person name="Nusbaum C."/>
            <person name="Birren B."/>
        </authorList>
    </citation>
    <scope>NUCLEOTIDE SEQUENCE</scope>
    <source>
        <strain evidence="1">R3-111a-1</strain>
    </source>
</reference>
<accession>J8UT16</accession>
<dbReference type="RefSeq" id="XP_009216568.1">
    <property type="nucleotide sequence ID" value="XM_009218304.1"/>
</dbReference>
<evidence type="ECO:0000313" key="1">
    <source>
        <dbReference type="EMBL" id="EJT80559.1"/>
    </source>
</evidence>
<evidence type="ECO:0008006" key="2">
    <source>
        <dbReference type="Google" id="ProtNLM"/>
    </source>
</evidence>
<feature type="non-terminal residue" evidence="1">
    <location>
        <position position="1"/>
    </location>
</feature>
<sequence>LVDGLCLGEHEEAVIDYLLPQNTKDEFIELSSLRRQWLSQGGKIFELCKLAQHRLDGCDAGHEHCRRAFRSSPAPAQLPCRLILLDNLDCGDLRIVRTSDMGEQTVRYCALSYRWPDGAHAYTILT</sequence>
<organism evidence="1">
    <name type="scientific">Gaeumannomyces tritici (strain R3-111a-1)</name>
    <name type="common">Wheat and barley take-all root rot fungus</name>
    <name type="synonym">Gaeumannomyces graminis var. tritici</name>
    <dbReference type="NCBI Taxonomy" id="644352"/>
    <lineage>
        <taxon>Eukaryota</taxon>
        <taxon>Fungi</taxon>
        <taxon>Dikarya</taxon>
        <taxon>Ascomycota</taxon>
        <taxon>Pezizomycotina</taxon>
        <taxon>Sordariomycetes</taxon>
        <taxon>Sordariomycetidae</taxon>
        <taxon>Magnaporthales</taxon>
        <taxon>Magnaporthaceae</taxon>
        <taxon>Gaeumannomyces</taxon>
    </lineage>
</organism>
<dbReference type="GeneID" id="20341012"/>